<dbReference type="Pfam" id="PF00276">
    <property type="entry name" value="Ribosomal_L23"/>
    <property type="match status" value="1"/>
</dbReference>
<dbReference type="EMBL" id="NEDP02001496">
    <property type="protein sequence ID" value="OWF53167.1"/>
    <property type="molecule type" value="Genomic_DNA"/>
</dbReference>
<protein>
    <recommendedName>
        <fullName evidence="4">Large ribosomal subunit protein uL23m</fullName>
    </recommendedName>
    <alternativeName>
        <fullName evidence="5">39S ribosomal protein L23, mitochondrial</fullName>
    </alternativeName>
</protein>
<evidence type="ECO:0000256" key="5">
    <source>
        <dbReference type="ARBA" id="ARBA00041375"/>
    </source>
</evidence>
<keyword evidence="7" id="KW-1185">Reference proteome</keyword>
<gene>
    <name evidence="6" type="ORF">KP79_PYT06990</name>
</gene>
<proteinExistence type="inferred from homology"/>
<dbReference type="GO" id="GO:0032543">
    <property type="term" value="P:mitochondrial translation"/>
    <property type="evidence" value="ECO:0007669"/>
    <property type="project" value="TreeGrafter"/>
</dbReference>
<dbReference type="OrthoDB" id="275582at2759"/>
<dbReference type="Gene3D" id="3.30.70.330">
    <property type="match status" value="1"/>
</dbReference>
<dbReference type="GO" id="GO:0003735">
    <property type="term" value="F:structural constituent of ribosome"/>
    <property type="evidence" value="ECO:0007669"/>
    <property type="project" value="InterPro"/>
</dbReference>
<dbReference type="PANTHER" id="PTHR12059:SF5">
    <property type="entry name" value="LARGE RIBOSOMAL SUBUNIT PROTEIN UL23M"/>
    <property type="match status" value="1"/>
</dbReference>
<evidence type="ECO:0000313" key="6">
    <source>
        <dbReference type="EMBL" id="OWF53167.1"/>
    </source>
</evidence>
<evidence type="ECO:0000313" key="7">
    <source>
        <dbReference type="Proteomes" id="UP000242188"/>
    </source>
</evidence>
<sequence length="168" mass="19819">MAARRVTYRLPLWKRAVPRYPLYLEGRPQNRVLLCQFWMKLIKDKTFELPNDRVHFEVHPQMSILDVKQYLEKIYNVDVLKVRTYRRTEYTINKDSFDVKETDKGKIPAAKVACVQLGGAHRLTFPNLFGEKLLSTTPEEDATKLEELQEKLNVAKNWERPGIPPWFS</sequence>
<comment type="caution">
    <text evidence="6">The sequence shown here is derived from an EMBL/GenBank/DDBJ whole genome shotgun (WGS) entry which is preliminary data.</text>
</comment>
<dbReference type="AlphaFoldDB" id="A0A210QWP2"/>
<keyword evidence="2 6" id="KW-0689">Ribosomal protein</keyword>
<organism evidence="6 7">
    <name type="scientific">Mizuhopecten yessoensis</name>
    <name type="common">Japanese scallop</name>
    <name type="synonym">Patinopecten yessoensis</name>
    <dbReference type="NCBI Taxonomy" id="6573"/>
    <lineage>
        <taxon>Eukaryota</taxon>
        <taxon>Metazoa</taxon>
        <taxon>Spiralia</taxon>
        <taxon>Lophotrochozoa</taxon>
        <taxon>Mollusca</taxon>
        <taxon>Bivalvia</taxon>
        <taxon>Autobranchia</taxon>
        <taxon>Pteriomorphia</taxon>
        <taxon>Pectinida</taxon>
        <taxon>Pectinoidea</taxon>
        <taxon>Pectinidae</taxon>
        <taxon>Mizuhopecten</taxon>
    </lineage>
</organism>
<accession>A0A210QWP2</accession>
<dbReference type="GO" id="GO:0005762">
    <property type="term" value="C:mitochondrial large ribosomal subunit"/>
    <property type="evidence" value="ECO:0007669"/>
    <property type="project" value="TreeGrafter"/>
</dbReference>
<evidence type="ECO:0000256" key="4">
    <source>
        <dbReference type="ARBA" id="ARBA00039977"/>
    </source>
</evidence>
<dbReference type="STRING" id="6573.A0A210QWP2"/>
<dbReference type="InterPro" id="IPR012678">
    <property type="entry name" value="Ribosomal_uL23/eL15/eS24_sf"/>
</dbReference>
<dbReference type="InterPro" id="IPR012677">
    <property type="entry name" value="Nucleotide-bd_a/b_plait_sf"/>
</dbReference>
<dbReference type="SUPFAM" id="SSF54189">
    <property type="entry name" value="Ribosomal proteins S24e, L23 and L15e"/>
    <property type="match status" value="1"/>
</dbReference>
<evidence type="ECO:0000256" key="1">
    <source>
        <dbReference type="ARBA" id="ARBA00006700"/>
    </source>
</evidence>
<evidence type="ECO:0000256" key="3">
    <source>
        <dbReference type="ARBA" id="ARBA00023274"/>
    </source>
</evidence>
<keyword evidence="3" id="KW-0687">Ribonucleoprotein</keyword>
<evidence type="ECO:0000256" key="2">
    <source>
        <dbReference type="ARBA" id="ARBA00022980"/>
    </source>
</evidence>
<dbReference type="PANTHER" id="PTHR12059">
    <property type="entry name" value="RIBOSOMAL PROTEIN L23-RELATED"/>
    <property type="match status" value="1"/>
</dbReference>
<dbReference type="InterPro" id="IPR013025">
    <property type="entry name" value="Ribosomal_uL23-like"/>
</dbReference>
<name>A0A210QWP2_MIZYE</name>
<dbReference type="Proteomes" id="UP000242188">
    <property type="component" value="Unassembled WGS sequence"/>
</dbReference>
<comment type="similarity">
    <text evidence="1">Belongs to the universal ribosomal protein uL23 family.</text>
</comment>
<reference evidence="6 7" key="1">
    <citation type="journal article" date="2017" name="Nat. Ecol. Evol.">
        <title>Scallop genome provides insights into evolution of bilaterian karyotype and development.</title>
        <authorList>
            <person name="Wang S."/>
            <person name="Zhang J."/>
            <person name="Jiao W."/>
            <person name="Li J."/>
            <person name="Xun X."/>
            <person name="Sun Y."/>
            <person name="Guo X."/>
            <person name="Huan P."/>
            <person name="Dong B."/>
            <person name="Zhang L."/>
            <person name="Hu X."/>
            <person name="Sun X."/>
            <person name="Wang J."/>
            <person name="Zhao C."/>
            <person name="Wang Y."/>
            <person name="Wang D."/>
            <person name="Huang X."/>
            <person name="Wang R."/>
            <person name="Lv J."/>
            <person name="Li Y."/>
            <person name="Zhang Z."/>
            <person name="Liu B."/>
            <person name="Lu W."/>
            <person name="Hui Y."/>
            <person name="Liang J."/>
            <person name="Zhou Z."/>
            <person name="Hou R."/>
            <person name="Li X."/>
            <person name="Liu Y."/>
            <person name="Li H."/>
            <person name="Ning X."/>
            <person name="Lin Y."/>
            <person name="Zhao L."/>
            <person name="Xing Q."/>
            <person name="Dou J."/>
            <person name="Li Y."/>
            <person name="Mao J."/>
            <person name="Guo H."/>
            <person name="Dou H."/>
            <person name="Li T."/>
            <person name="Mu C."/>
            <person name="Jiang W."/>
            <person name="Fu Q."/>
            <person name="Fu X."/>
            <person name="Miao Y."/>
            <person name="Liu J."/>
            <person name="Yu Q."/>
            <person name="Li R."/>
            <person name="Liao H."/>
            <person name="Li X."/>
            <person name="Kong Y."/>
            <person name="Jiang Z."/>
            <person name="Chourrout D."/>
            <person name="Li R."/>
            <person name="Bao Z."/>
        </authorList>
    </citation>
    <scope>NUCLEOTIDE SEQUENCE [LARGE SCALE GENOMIC DNA]</scope>
    <source>
        <strain evidence="6 7">PY_sf001</strain>
    </source>
</reference>